<proteinExistence type="predicted"/>
<name>A0A0R3QU68_9BILA</name>
<organism evidence="1">
    <name type="scientific">Brugia timori</name>
    <dbReference type="NCBI Taxonomy" id="42155"/>
    <lineage>
        <taxon>Eukaryota</taxon>
        <taxon>Metazoa</taxon>
        <taxon>Ecdysozoa</taxon>
        <taxon>Nematoda</taxon>
        <taxon>Chromadorea</taxon>
        <taxon>Rhabditida</taxon>
        <taxon>Spirurina</taxon>
        <taxon>Spiruromorpha</taxon>
        <taxon>Filarioidea</taxon>
        <taxon>Onchocercidae</taxon>
        <taxon>Brugia</taxon>
    </lineage>
</organism>
<dbReference type="WBParaSite" id="BTMF_0001127001-mRNA-1">
    <property type="protein sequence ID" value="BTMF_0001127001-mRNA-1"/>
    <property type="gene ID" value="BTMF_0001127001"/>
</dbReference>
<reference evidence="1" key="1">
    <citation type="submission" date="2017-02" db="UniProtKB">
        <authorList>
            <consortium name="WormBaseParasite"/>
        </authorList>
    </citation>
    <scope>IDENTIFICATION</scope>
</reference>
<sequence>LNTAHQTAEFPKSIILHSIPSKKKLLTSTVINKDLYQTYGLKHGFELLQLDRN</sequence>
<accession>A0A0R3QU68</accession>
<protein>
    <submittedName>
        <fullName evidence="1">DNA repair protein</fullName>
    </submittedName>
</protein>
<evidence type="ECO:0000313" key="1">
    <source>
        <dbReference type="WBParaSite" id="BTMF_0001127001-mRNA-1"/>
    </source>
</evidence>
<dbReference type="AlphaFoldDB" id="A0A0R3QU68"/>